<dbReference type="PANTHER" id="PTHR11219:SF69">
    <property type="entry name" value="TENEURIN-A"/>
    <property type="match status" value="1"/>
</dbReference>
<feature type="domain" description="Teneurin-like YD-shell" evidence="6">
    <location>
        <begin position="1"/>
        <end position="72"/>
    </location>
</feature>
<gene>
    <name evidence="7" type="ORF">NITGR_440001</name>
</gene>
<evidence type="ECO:0000256" key="3">
    <source>
        <dbReference type="ARBA" id="ARBA00023157"/>
    </source>
</evidence>
<comment type="caution">
    <text evidence="7">The sequence shown here is derived from an EMBL/GenBank/DDBJ whole genome shotgun (WGS) entry which is preliminary data.</text>
</comment>
<keyword evidence="5" id="KW-1133">Transmembrane helix</keyword>
<dbReference type="NCBIfam" id="TIGR03696">
    <property type="entry name" value="Rhs_assc_core"/>
    <property type="match status" value="1"/>
</dbReference>
<dbReference type="InterPro" id="IPR022385">
    <property type="entry name" value="Rhs_assc_core"/>
</dbReference>
<dbReference type="AlphaFoldDB" id="M1YK55"/>
<keyword evidence="1" id="KW-0245">EGF-like domain</keyword>
<evidence type="ECO:0000256" key="5">
    <source>
        <dbReference type="SAM" id="Phobius"/>
    </source>
</evidence>
<dbReference type="Pfam" id="PF25023">
    <property type="entry name" value="TEN_YD-shell"/>
    <property type="match status" value="1"/>
</dbReference>
<dbReference type="RefSeq" id="WP_005008919.1">
    <property type="nucleotide sequence ID" value="NZ_HG422173.1"/>
</dbReference>
<keyword evidence="5" id="KW-0812">Transmembrane</keyword>
<sequence>MEYDEWGNVLVDTNPGFQPFAFAGGLYDQDTKLVRFGARDYDPEIGRWTSKDPVGIKEGSFNLFRYAVNDPVNLIDLTGDHPAWIVYTAAVLVVVTVVDFVLKSFVTEEIDTDDENLTNPKETSPEFEIIVPGTNSPKTKADEQRERSERERKTPTARVPFEKPQVKPRSRPGSSRIFTPRRLIDERLEKFQKIFNFFKNEVFCL</sequence>
<name>M1YK55_NITG3</name>
<evidence type="ECO:0000259" key="6">
    <source>
        <dbReference type="Pfam" id="PF25023"/>
    </source>
</evidence>
<feature type="transmembrane region" description="Helical" evidence="5">
    <location>
        <begin position="84"/>
        <end position="102"/>
    </location>
</feature>
<dbReference type="Gene3D" id="2.180.10.10">
    <property type="entry name" value="RHS repeat-associated core"/>
    <property type="match status" value="1"/>
</dbReference>
<dbReference type="InterPro" id="IPR051216">
    <property type="entry name" value="Teneurin"/>
</dbReference>
<protein>
    <recommendedName>
        <fullName evidence="6">Teneurin-like YD-shell domain-containing protein</fullName>
    </recommendedName>
</protein>
<evidence type="ECO:0000256" key="1">
    <source>
        <dbReference type="ARBA" id="ARBA00022536"/>
    </source>
</evidence>
<dbReference type="InParanoid" id="M1YK55"/>
<evidence type="ECO:0000313" key="8">
    <source>
        <dbReference type="Proteomes" id="UP000011704"/>
    </source>
</evidence>
<keyword evidence="5" id="KW-0472">Membrane</keyword>
<evidence type="ECO:0000313" key="7">
    <source>
        <dbReference type="EMBL" id="CCQ90861.1"/>
    </source>
</evidence>
<dbReference type="EMBL" id="CAQJ01000049">
    <property type="protein sequence ID" value="CCQ90861.1"/>
    <property type="molecule type" value="Genomic_DNA"/>
</dbReference>
<feature type="region of interest" description="Disordered" evidence="4">
    <location>
        <begin position="114"/>
        <end position="176"/>
    </location>
</feature>
<keyword evidence="2" id="KW-0677">Repeat</keyword>
<evidence type="ECO:0000256" key="4">
    <source>
        <dbReference type="SAM" id="MobiDB-lite"/>
    </source>
</evidence>
<dbReference type="InterPro" id="IPR056823">
    <property type="entry name" value="TEN-like_YD-shell"/>
</dbReference>
<organism evidence="7 8">
    <name type="scientific">Nitrospina gracilis (strain 3/211)</name>
    <dbReference type="NCBI Taxonomy" id="1266370"/>
    <lineage>
        <taxon>Bacteria</taxon>
        <taxon>Pseudomonadati</taxon>
        <taxon>Nitrospinota/Tectimicrobiota group</taxon>
        <taxon>Nitrospinota</taxon>
        <taxon>Nitrospinia</taxon>
        <taxon>Nitrospinales</taxon>
        <taxon>Nitrospinaceae</taxon>
        <taxon>Nitrospina</taxon>
    </lineage>
</organism>
<dbReference type="HOGENOM" id="CLU_1336337_0_0_0"/>
<proteinExistence type="predicted"/>
<dbReference type="PANTHER" id="PTHR11219">
    <property type="entry name" value="TENEURIN AND N-ACETYLGLUCOSAMINE-1-PHOSPHODIESTER ALPHA-N-ACETYLGLUCOSAMINIDASE"/>
    <property type="match status" value="1"/>
</dbReference>
<evidence type="ECO:0000256" key="2">
    <source>
        <dbReference type="ARBA" id="ARBA00022737"/>
    </source>
</evidence>
<dbReference type="PRINTS" id="PR00394">
    <property type="entry name" value="RHSPROTEIN"/>
</dbReference>
<reference evidence="7 8" key="1">
    <citation type="journal article" date="2013" name="Front. Microbiol.">
        <title>The genome of Nitrospina gracilis illuminates the metabolism and evolution of the major marine nitrite oxidizer.</title>
        <authorList>
            <person name="Luecker S."/>
            <person name="Nowka B."/>
            <person name="Rattei T."/>
            <person name="Spieck E."/>
            <person name="and Daims H."/>
        </authorList>
    </citation>
    <scope>NUCLEOTIDE SEQUENCE [LARGE SCALE GENOMIC DNA]</scope>
    <source>
        <strain evidence="7 8">3/211</strain>
    </source>
</reference>
<keyword evidence="3" id="KW-1015">Disulfide bond</keyword>
<accession>M1YK55</accession>
<feature type="compositionally biased region" description="Basic and acidic residues" evidence="4">
    <location>
        <begin position="139"/>
        <end position="165"/>
    </location>
</feature>
<dbReference type="STRING" id="1266370.NITGR_440001"/>
<keyword evidence="8" id="KW-1185">Reference proteome</keyword>
<dbReference type="Proteomes" id="UP000011704">
    <property type="component" value="Unassembled WGS sequence"/>
</dbReference>